<dbReference type="GO" id="GO:0005524">
    <property type="term" value="F:ATP binding"/>
    <property type="evidence" value="ECO:0007669"/>
    <property type="project" value="UniProtKB-UniRule"/>
</dbReference>
<evidence type="ECO:0000256" key="5">
    <source>
        <dbReference type="ARBA" id="ARBA00022723"/>
    </source>
</evidence>
<gene>
    <name evidence="13" type="ORF">AUK18_01285</name>
</gene>
<dbReference type="SUPFAM" id="SSF81653">
    <property type="entry name" value="Calcium ATPase, transduction domain A"/>
    <property type="match status" value="1"/>
</dbReference>
<dbReference type="Pfam" id="PF00702">
    <property type="entry name" value="Hydrolase"/>
    <property type="match status" value="1"/>
</dbReference>
<proteinExistence type="inferred from homology"/>
<dbReference type="GO" id="GO:0043682">
    <property type="term" value="F:P-type divalent copper transporter activity"/>
    <property type="evidence" value="ECO:0007669"/>
    <property type="project" value="TreeGrafter"/>
</dbReference>
<dbReference type="SUPFAM" id="SSF81665">
    <property type="entry name" value="Calcium ATPase, transmembrane domain M"/>
    <property type="match status" value="1"/>
</dbReference>
<dbReference type="GO" id="GO:0005507">
    <property type="term" value="F:copper ion binding"/>
    <property type="evidence" value="ECO:0007669"/>
    <property type="project" value="TreeGrafter"/>
</dbReference>
<keyword evidence="9 11" id="KW-1133">Transmembrane helix</keyword>
<protein>
    <recommendedName>
        <fullName evidence="12">HMA domain-containing protein</fullName>
    </recommendedName>
</protein>
<evidence type="ECO:0000256" key="6">
    <source>
        <dbReference type="ARBA" id="ARBA00022741"/>
    </source>
</evidence>
<keyword evidence="4 11" id="KW-0812">Transmembrane</keyword>
<dbReference type="GO" id="GO:0016887">
    <property type="term" value="F:ATP hydrolysis activity"/>
    <property type="evidence" value="ECO:0007669"/>
    <property type="project" value="InterPro"/>
</dbReference>
<keyword evidence="10 11" id="KW-0472">Membrane</keyword>
<dbReference type="InterPro" id="IPR017969">
    <property type="entry name" value="Heavy-metal-associated_CS"/>
</dbReference>
<dbReference type="SUPFAM" id="SSF55008">
    <property type="entry name" value="HMA, heavy metal-associated domain"/>
    <property type="match status" value="1"/>
</dbReference>
<dbReference type="Gene3D" id="3.40.1110.10">
    <property type="entry name" value="Calcium-transporting ATPase, cytoplasmic domain N"/>
    <property type="match status" value="1"/>
</dbReference>
<keyword evidence="3 11" id="KW-1003">Cell membrane</keyword>
<evidence type="ECO:0000256" key="2">
    <source>
        <dbReference type="ARBA" id="ARBA00006024"/>
    </source>
</evidence>
<evidence type="ECO:0000256" key="4">
    <source>
        <dbReference type="ARBA" id="ARBA00022692"/>
    </source>
</evidence>
<dbReference type="NCBIfam" id="TIGR01512">
    <property type="entry name" value="ATPase-IB2_Cd"/>
    <property type="match status" value="1"/>
</dbReference>
<evidence type="ECO:0000256" key="11">
    <source>
        <dbReference type="RuleBase" id="RU362081"/>
    </source>
</evidence>
<evidence type="ECO:0000256" key="10">
    <source>
        <dbReference type="ARBA" id="ARBA00023136"/>
    </source>
</evidence>
<dbReference type="InterPro" id="IPR018303">
    <property type="entry name" value="ATPase_P-typ_P_site"/>
</dbReference>
<feature type="transmembrane region" description="Helical" evidence="11">
    <location>
        <begin position="643"/>
        <end position="660"/>
    </location>
</feature>
<evidence type="ECO:0000256" key="7">
    <source>
        <dbReference type="ARBA" id="ARBA00022840"/>
    </source>
</evidence>
<dbReference type="AlphaFoldDB" id="A0A1J5BA37"/>
<dbReference type="EMBL" id="MNXQ01000025">
    <property type="protein sequence ID" value="OIP03750.1"/>
    <property type="molecule type" value="Genomic_DNA"/>
</dbReference>
<evidence type="ECO:0000256" key="1">
    <source>
        <dbReference type="ARBA" id="ARBA00004651"/>
    </source>
</evidence>
<feature type="transmembrane region" description="Helical" evidence="11">
    <location>
        <begin position="85"/>
        <end position="105"/>
    </location>
</feature>
<feature type="transmembrane region" description="Helical" evidence="11">
    <location>
        <begin position="170"/>
        <end position="188"/>
    </location>
</feature>
<reference evidence="13 14" key="1">
    <citation type="journal article" date="2016" name="Environ. Microbiol.">
        <title>Genomic resolution of a cold subsurface aquifer community provides metabolic insights for novel microbes adapted to high CO concentrations.</title>
        <authorList>
            <person name="Probst A.J."/>
            <person name="Castelle C.J."/>
            <person name="Singh A."/>
            <person name="Brown C.T."/>
            <person name="Anantharaman K."/>
            <person name="Sharon I."/>
            <person name="Hug L.A."/>
            <person name="Burstein D."/>
            <person name="Emerson J.B."/>
            <person name="Thomas B.C."/>
            <person name="Banfield J.F."/>
        </authorList>
    </citation>
    <scope>NUCLEOTIDE SEQUENCE [LARGE SCALE GENOMIC DNA]</scope>
    <source>
        <strain evidence="13">CG2_30_44_31</strain>
    </source>
</reference>
<feature type="transmembrane region" description="Helical" evidence="11">
    <location>
        <begin position="346"/>
        <end position="371"/>
    </location>
</feature>
<dbReference type="PANTHER" id="PTHR43520">
    <property type="entry name" value="ATP7, ISOFORM B"/>
    <property type="match status" value="1"/>
</dbReference>
<dbReference type="NCBIfam" id="TIGR01511">
    <property type="entry name" value="ATPase-IB1_Cu"/>
    <property type="match status" value="1"/>
</dbReference>
<dbReference type="NCBIfam" id="TIGR01525">
    <property type="entry name" value="ATPase-IB_hvy"/>
    <property type="match status" value="1"/>
</dbReference>
<comment type="similarity">
    <text evidence="2 11">Belongs to the cation transport ATPase (P-type) (TC 3.A.3) family. Type IB subfamily.</text>
</comment>
<accession>A0A1J5BA37</accession>
<organism evidence="13 14">
    <name type="scientific">Candidatus Beckwithbacteria bacterium CG2_30_44_31</name>
    <dbReference type="NCBI Taxonomy" id="1805035"/>
    <lineage>
        <taxon>Bacteria</taxon>
        <taxon>Candidatus Beckwithiibacteriota</taxon>
    </lineage>
</organism>
<dbReference type="Gene3D" id="3.40.50.1000">
    <property type="entry name" value="HAD superfamily/HAD-like"/>
    <property type="match status" value="1"/>
</dbReference>
<evidence type="ECO:0000313" key="13">
    <source>
        <dbReference type="EMBL" id="OIP03750.1"/>
    </source>
</evidence>
<dbReference type="Pfam" id="PF00122">
    <property type="entry name" value="E1-E2_ATPase"/>
    <property type="match status" value="1"/>
</dbReference>
<feature type="transmembrane region" description="Helical" evidence="11">
    <location>
        <begin position="141"/>
        <end position="164"/>
    </location>
</feature>
<sequence length="691" mass="73759">MSKQLITFPVSGMHCASCSLNIQRALKKTAGVIDASVSYASEQAVVGFNPALTTQSKIFNVVKSLGYHPIKVDKTVELKALKTKLIIGGSLALVLLTSMFPFAPAWLKNPWLLWLLSTPIQFWAGKGFYQGAWSALKNKTSSMDTLVVLGTSTAYFYSAAVTLFKLEGHTFFETAGVIIIFILLGKFLEAKAKNQASQAIDKLLALQPQVAHLLKNKQIIDVNINNLKVGDSVLVKPGEKVPVDGVIIKGASAIDESLVTGESLPVEKKSGDKVIGATLNTSQSFYLRVESIGENTTLSKIIQLVRQAQGSKPTVQRLVDEVSRYFVPTVLVLSVVAFFLSGLTGLIAVLVIACPCALGLATPTSIMVSVGKAAQMGVLVKSAPSLEIAAKIKIVVFDKTGTLTVGKPAVVGIYWHVAKNKTQIMALISAAVSQSSHPLAQAINVYLSKKSLGKLPPVSEFSEIPGQGIKAVSGKNKILIGNQKLIPAAPLKSKLDTTAVWAQINNQVVTRFNLFDQLKPEAQEAINALNQLKIQAIMISGDHQAAAAKVAKELKLKKFYAQVQPGDKVKLVADLSQSRTVAMVGDGINDAPALAKAHLGIAMGGGTDVAIESAGMTLLRNDLNLVPRVIRLSQLTLINIKQNLFWAFAYNLILIPVAMLGKLNPMLAGLAMAFSSVSVMANALRLKGAKL</sequence>
<dbReference type="CDD" id="cd02094">
    <property type="entry name" value="P-type_ATPase_Cu-like"/>
    <property type="match status" value="1"/>
</dbReference>
<evidence type="ECO:0000256" key="9">
    <source>
        <dbReference type="ARBA" id="ARBA00022989"/>
    </source>
</evidence>
<dbReference type="Gene3D" id="3.30.70.100">
    <property type="match status" value="1"/>
</dbReference>
<dbReference type="PANTHER" id="PTHR43520:SF8">
    <property type="entry name" value="P-TYPE CU(+) TRANSPORTER"/>
    <property type="match status" value="1"/>
</dbReference>
<dbReference type="CDD" id="cd00371">
    <property type="entry name" value="HMA"/>
    <property type="match status" value="1"/>
</dbReference>
<dbReference type="PROSITE" id="PS50846">
    <property type="entry name" value="HMA_2"/>
    <property type="match status" value="1"/>
</dbReference>
<dbReference type="InterPro" id="IPR023214">
    <property type="entry name" value="HAD_sf"/>
</dbReference>
<dbReference type="PROSITE" id="PS01047">
    <property type="entry name" value="HMA_1"/>
    <property type="match status" value="1"/>
</dbReference>
<dbReference type="GO" id="GO:0005886">
    <property type="term" value="C:plasma membrane"/>
    <property type="evidence" value="ECO:0007669"/>
    <property type="project" value="UniProtKB-SubCell"/>
</dbReference>
<dbReference type="PRINTS" id="PR00119">
    <property type="entry name" value="CATATPASE"/>
</dbReference>
<evidence type="ECO:0000259" key="12">
    <source>
        <dbReference type="PROSITE" id="PS50846"/>
    </source>
</evidence>
<dbReference type="InterPro" id="IPR027256">
    <property type="entry name" value="P-typ_ATPase_IB"/>
</dbReference>
<dbReference type="PROSITE" id="PS01229">
    <property type="entry name" value="COF_2"/>
    <property type="match status" value="1"/>
</dbReference>
<dbReference type="FunFam" id="3.30.70.100:FF:000001">
    <property type="entry name" value="ATPase copper transporting beta"/>
    <property type="match status" value="1"/>
</dbReference>
<dbReference type="Pfam" id="PF00403">
    <property type="entry name" value="HMA"/>
    <property type="match status" value="1"/>
</dbReference>
<dbReference type="InterPro" id="IPR036412">
    <property type="entry name" value="HAD-like_sf"/>
</dbReference>
<feature type="transmembrane region" description="Helical" evidence="11">
    <location>
        <begin position="666"/>
        <end position="684"/>
    </location>
</feature>
<keyword evidence="6 11" id="KW-0547">Nucleotide-binding</keyword>
<comment type="subcellular location">
    <subcellularLocation>
        <location evidence="1">Cell membrane</location>
        <topology evidence="1">Multi-pass membrane protein</topology>
    </subcellularLocation>
</comment>
<keyword evidence="8" id="KW-1278">Translocase</keyword>
<dbReference type="NCBIfam" id="TIGR01494">
    <property type="entry name" value="ATPase_P-type"/>
    <property type="match status" value="1"/>
</dbReference>
<evidence type="ECO:0000313" key="14">
    <source>
        <dbReference type="Proteomes" id="UP000183605"/>
    </source>
</evidence>
<feature type="transmembrane region" description="Helical" evidence="11">
    <location>
        <begin position="322"/>
        <end position="340"/>
    </location>
</feature>
<dbReference type="InterPro" id="IPR023298">
    <property type="entry name" value="ATPase_P-typ_TM_dom_sf"/>
</dbReference>
<keyword evidence="5 11" id="KW-0479">Metal-binding</keyword>
<dbReference type="InterPro" id="IPR008250">
    <property type="entry name" value="ATPase_P-typ_transduc_dom_A_sf"/>
</dbReference>
<name>A0A1J5BA37_9BACT</name>
<dbReference type="PROSITE" id="PS00154">
    <property type="entry name" value="ATPASE_E1_E2"/>
    <property type="match status" value="1"/>
</dbReference>
<feature type="domain" description="HMA" evidence="12">
    <location>
        <begin position="4"/>
        <end position="70"/>
    </location>
</feature>
<dbReference type="GO" id="GO:0055070">
    <property type="term" value="P:copper ion homeostasis"/>
    <property type="evidence" value="ECO:0007669"/>
    <property type="project" value="TreeGrafter"/>
</dbReference>
<evidence type="ECO:0000256" key="3">
    <source>
        <dbReference type="ARBA" id="ARBA00022475"/>
    </source>
</evidence>
<dbReference type="SUPFAM" id="SSF56784">
    <property type="entry name" value="HAD-like"/>
    <property type="match status" value="1"/>
</dbReference>
<keyword evidence="7 11" id="KW-0067">ATP-binding</keyword>
<dbReference type="InterPro" id="IPR036163">
    <property type="entry name" value="HMA_dom_sf"/>
</dbReference>
<dbReference type="InterPro" id="IPR006121">
    <property type="entry name" value="HMA_dom"/>
</dbReference>
<dbReference type="Gene3D" id="2.70.150.10">
    <property type="entry name" value="Calcium-transporting ATPase, cytoplasmic transduction domain A"/>
    <property type="match status" value="1"/>
</dbReference>
<dbReference type="Proteomes" id="UP000183605">
    <property type="component" value="Unassembled WGS sequence"/>
</dbReference>
<dbReference type="FunFam" id="2.70.150.10:FF:000020">
    <property type="entry name" value="Copper-exporting P-type ATPase A"/>
    <property type="match status" value="1"/>
</dbReference>
<dbReference type="InterPro" id="IPR001757">
    <property type="entry name" value="P_typ_ATPase"/>
</dbReference>
<evidence type="ECO:0000256" key="8">
    <source>
        <dbReference type="ARBA" id="ARBA00022967"/>
    </source>
</evidence>
<feature type="transmembrane region" description="Helical" evidence="11">
    <location>
        <begin position="111"/>
        <end position="129"/>
    </location>
</feature>
<dbReference type="InterPro" id="IPR023299">
    <property type="entry name" value="ATPase_P-typ_cyto_dom_N"/>
</dbReference>
<dbReference type="InterPro" id="IPR059000">
    <property type="entry name" value="ATPase_P-type_domA"/>
</dbReference>
<comment type="caution">
    <text evidence="13">The sequence shown here is derived from an EMBL/GenBank/DDBJ whole genome shotgun (WGS) entry which is preliminary data.</text>
</comment>